<gene>
    <name evidence="2" type="ORF">HA46_17160</name>
</gene>
<dbReference type="RefSeq" id="WP_084885813.1">
    <property type="nucleotide sequence ID" value="NZ_MLJJ01000040.1"/>
</dbReference>
<keyword evidence="1" id="KW-0812">Transmembrane</keyword>
<keyword evidence="1" id="KW-1133">Transmembrane helix</keyword>
<dbReference type="EMBL" id="MLJJ01000040">
    <property type="protein sequence ID" value="ORM96256.1"/>
    <property type="molecule type" value="Genomic_DNA"/>
</dbReference>
<dbReference type="Proteomes" id="UP000193785">
    <property type="component" value="Unassembled WGS sequence"/>
</dbReference>
<comment type="caution">
    <text evidence="2">The sequence shown here is derived from an EMBL/GenBank/DDBJ whole genome shotgun (WGS) entry which is preliminary data.</text>
</comment>
<sequence>MMTLNAVGATWTVLMFVVMGAICIKYGDDPVEMPAFSSLSFWRKTAAFLCSVLFAGCIPWAVGALLFKTFVFGW</sequence>
<protein>
    <submittedName>
        <fullName evidence="2">Uncharacterized protein</fullName>
    </submittedName>
</protein>
<reference evidence="2 3" key="1">
    <citation type="journal article" date="2017" name="Antonie Van Leeuwenhoek">
        <title>Phylogenomic resolution of the bacterial genus Pantoea and its relationship with Erwinia and Tatumella.</title>
        <authorList>
            <person name="Palmer M."/>
            <person name="Steenkamp E.T."/>
            <person name="Coetzee M.P."/>
            <person name="Chan W.Y."/>
            <person name="van Zyl E."/>
            <person name="De Maayer P."/>
            <person name="Coutinho T.A."/>
            <person name="Blom J."/>
            <person name="Smits T.H."/>
            <person name="Duffy B."/>
            <person name="Venter S.N."/>
        </authorList>
    </citation>
    <scope>NUCLEOTIDE SEQUENCE [LARGE SCALE GENOMIC DNA]</scope>
    <source>
        <strain evidence="2 3">LMG 5345</strain>
    </source>
</reference>
<evidence type="ECO:0000256" key="1">
    <source>
        <dbReference type="SAM" id="Phobius"/>
    </source>
</evidence>
<accession>A0ABX3UP51</accession>
<keyword evidence="3" id="KW-1185">Reference proteome</keyword>
<evidence type="ECO:0000313" key="2">
    <source>
        <dbReference type="EMBL" id="ORM96256.1"/>
    </source>
</evidence>
<keyword evidence="1" id="KW-0472">Membrane</keyword>
<feature type="transmembrane region" description="Helical" evidence="1">
    <location>
        <begin position="6"/>
        <end position="24"/>
    </location>
</feature>
<feature type="transmembrane region" description="Helical" evidence="1">
    <location>
        <begin position="45"/>
        <end position="67"/>
    </location>
</feature>
<organism evidence="2 3">
    <name type="scientific">Pantoea septica</name>
    <dbReference type="NCBI Taxonomy" id="472695"/>
    <lineage>
        <taxon>Bacteria</taxon>
        <taxon>Pseudomonadati</taxon>
        <taxon>Pseudomonadota</taxon>
        <taxon>Gammaproteobacteria</taxon>
        <taxon>Enterobacterales</taxon>
        <taxon>Erwiniaceae</taxon>
        <taxon>Pantoea</taxon>
    </lineage>
</organism>
<name>A0ABX3UP51_9GAMM</name>
<proteinExistence type="predicted"/>
<evidence type="ECO:0000313" key="3">
    <source>
        <dbReference type="Proteomes" id="UP000193785"/>
    </source>
</evidence>